<dbReference type="RefSeq" id="WP_012021034.1">
    <property type="nucleotide sequence ID" value="NZ_AP019770.1"/>
</dbReference>
<dbReference type="AlphaFoldDB" id="A0A088E5G8"/>
<dbReference type="GeneID" id="91755554"/>
<dbReference type="EMBL" id="CP012176">
    <property type="protein sequence ID" value="AKV83103.1"/>
    <property type="molecule type" value="Genomic_DNA"/>
</dbReference>
<dbReference type="PATRIC" id="fig|43687.5.peg.1126"/>
<feature type="compositionally biased region" description="Basic and acidic residues" evidence="1">
    <location>
        <begin position="11"/>
        <end position="24"/>
    </location>
</feature>
<dbReference type="Proteomes" id="UP000062398">
    <property type="component" value="Chromosome"/>
</dbReference>
<evidence type="ECO:0000313" key="7">
    <source>
        <dbReference type="EMBL" id="AKV83103.1"/>
    </source>
</evidence>
<dbReference type="EMBL" id="CP012174">
    <property type="protein sequence ID" value="AKV78613.1"/>
    <property type="molecule type" value="Genomic_DNA"/>
</dbReference>
<dbReference type="Proteomes" id="UP000056255">
    <property type="component" value="Chromosome"/>
</dbReference>
<evidence type="ECO:0000313" key="12">
    <source>
        <dbReference type="Proteomes" id="UP000062475"/>
    </source>
</evidence>
<feature type="compositionally biased region" description="Basic residues" evidence="1">
    <location>
        <begin position="1"/>
        <end position="10"/>
    </location>
</feature>
<evidence type="ECO:0000313" key="4">
    <source>
        <dbReference type="EMBL" id="AKV76362.1"/>
    </source>
</evidence>
<dbReference type="EMBL" id="CP012173">
    <property type="protein sequence ID" value="AKV76362.1"/>
    <property type="molecule type" value="Genomic_DNA"/>
</dbReference>
<dbReference type="Proteomes" id="UP000061362">
    <property type="component" value="Chromosome"/>
</dbReference>
<dbReference type="EMBL" id="CP012172">
    <property type="protein sequence ID" value="AKV74122.1"/>
    <property type="molecule type" value="Genomic_DNA"/>
</dbReference>
<evidence type="ECO:0000313" key="5">
    <source>
        <dbReference type="EMBL" id="AKV78613.1"/>
    </source>
</evidence>
<dbReference type="InterPro" id="IPR008978">
    <property type="entry name" value="HSP20-like_chaperone"/>
</dbReference>
<dbReference type="Proteomes" id="UP000062475">
    <property type="component" value="Chromosome"/>
</dbReference>
<organism evidence="2 8">
    <name type="scientific">Metallosphaera sedula</name>
    <dbReference type="NCBI Taxonomy" id="43687"/>
    <lineage>
        <taxon>Archaea</taxon>
        <taxon>Thermoproteota</taxon>
        <taxon>Thermoprotei</taxon>
        <taxon>Sulfolobales</taxon>
        <taxon>Sulfolobaceae</taxon>
        <taxon>Metallosphaera</taxon>
    </lineage>
</organism>
<accession>A0A088E5G8</accession>
<evidence type="ECO:0000313" key="2">
    <source>
        <dbReference type="EMBL" id="AIM27233.1"/>
    </source>
</evidence>
<dbReference type="SUPFAM" id="SSF49764">
    <property type="entry name" value="HSP20-like chaperones"/>
    <property type="match status" value="1"/>
</dbReference>
<evidence type="ECO:0000313" key="13">
    <source>
        <dbReference type="Proteomes" id="UP000068832"/>
    </source>
</evidence>
<dbReference type="Proteomes" id="UP000029084">
    <property type="component" value="Chromosome"/>
</dbReference>
<evidence type="ECO:0000313" key="8">
    <source>
        <dbReference type="Proteomes" id="UP000029084"/>
    </source>
</evidence>
<dbReference type="CDD" id="cd00298">
    <property type="entry name" value="ACD_sHsps_p23-like"/>
    <property type="match status" value="1"/>
</dbReference>
<name>A0A088E5G8_9CREN</name>
<protein>
    <submittedName>
        <fullName evidence="3">Molecular chaperone (Small heat shock protein)</fullName>
    </submittedName>
</protein>
<evidence type="ECO:0000313" key="3">
    <source>
        <dbReference type="EMBL" id="AKV74122.1"/>
    </source>
</evidence>
<dbReference type="EMBL" id="CP008822">
    <property type="protein sequence ID" value="AIM27233.1"/>
    <property type="molecule type" value="Genomic_DNA"/>
</dbReference>
<evidence type="ECO:0000313" key="6">
    <source>
        <dbReference type="EMBL" id="AKV80858.1"/>
    </source>
</evidence>
<evidence type="ECO:0000313" key="10">
    <source>
        <dbReference type="Proteomes" id="UP000061362"/>
    </source>
</evidence>
<dbReference type="Gene3D" id="2.60.40.790">
    <property type="match status" value="1"/>
</dbReference>
<dbReference type="OrthoDB" id="34683at2157"/>
<evidence type="ECO:0000313" key="9">
    <source>
        <dbReference type="Proteomes" id="UP000056255"/>
    </source>
</evidence>
<feature type="region of interest" description="Disordered" evidence="1">
    <location>
        <begin position="1"/>
        <end position="31"/>
    </location>
</feature>
<proteinExistence type="predicted"/>
<gene>
    <name evidence="2" type="ORF">HA72_1083</name>
    <name evidence="3" type="ORF">MsedA_1096</name>
    <name evidence="4" type="ORF">MsedB_1098</name>
    <name evidence="5" type="ORF">MsedC_1096</name>
    <name evidence="6" type="ORF">MsedD_1097</name>
    <name evidence="7" type="ORF">MsedE_1099</name>
</gene>
<reference evidence="7 9" key="3">
    <citation type="submission" date="2015-07" db="EMBL/GenBank/DDBJ databases">
        <title>Physiological, transcriptional responses and genome re-sequencing of acid resistant extremely thermoacidophilic Metallosphaera sedula SARC-M1.</title>
        <authorList>
            <person name="Ai C."/>
            <person name="McCarthy S."/>
            <person name="Eckrich V."/>
            <person name="Rudrappa D."/>
            <person name="Qiu G."/>
            <person name="Blum P."/>
        </authorList>
    </citation>
    <scope>NUCLEOTIDE SEQUENCE [LARGE SCALE GENOMIC DNA]</scope>
    <source>
        <strain evidence="7 9">SARC-M1</strain>
    </source>
</reference>
<keyword evidence="3" id="KW-0346">Stress response</keyword>
<reference evidence="2 8" key="1">
    <citation type="journal article" date="2014" name="J. Bacteriol.">
        <title>Role of an Archaeal PitA Transporter in the Copper and Arsenic Resistance of Metallosphaera sedula, an Extreme Thermoacidophile.</title>
        <authorList>
            <person name="McCarthy S."/>
            <person name="Ai C."/>
            <person name="Wheaton G."/>
            <person name="Tevatia R."/>
            <person name="Eckrich V."/>
            <person name="Kelly R."/>
            <person name="Blum P."/>
        </authorList>
    </citation>
    <scope>NUCLEOTIDE SEQUENCE [LARGE SCALE GENOMIC DNA]</scope>
    <source>
        <strain evidence="2 8">CuR1</strain>
    </source>
</reference>
<dbReference type="Proteomes" id="UP000068832">
    <property type="component" value="Chromosome"/>
</dbReference>
<dbReference type="EMBL" id="CP012175">
    <property type="protein sequence ID" value="AKV80858.1"/>
    <property type="molecule type" value="Genomic_DNA"/>
</dbReference>
<evidence type="ECO:0000313" key="11">
    <source>
        <dbReference type="Proteomes" id="UP000062398"/>
    </source>
</evidence>
<reference evidence="10 11" key="2">
    <citation type="journal article" date="2015" name="Genome Announc.">
        <title>Complete Genome Sequences of Evolved Arsenate-Resistant Metallosphaera sedula Strains.</title>
        <authorList>
            <person name="Ai C."/>
            <person name="McCarthy S."/>
            <person name="Schackwitz W."/>
            <person name="Martin J."/>
            <person name="Lipzen A."/>
            <person name="Blum P."/>
        </authorList>
    </citation>
    <scope>NUCLEOTIDE SEQUENCE [LARGE SCALE GENOMIC DNA]</scope>
    <source>
        <strain evidence="5 11">ARS120-1</strain>
        <strain evidence="6 10">ARS120-2</strain>
        <strain evidence="3 13">ARS50-1</strain>
        <strain evidence="4 12">ARS50-2</strain>
    </source>
</reference>
<evidence type="ECO:0000256" key="1">
    <source>
        <dbReference type="SAM" id="MobiDB-lite"/>
    </source>
</evidence>
<sequence length="183" mass="20837">MFGFGRKKDKKKQDVSNEDTRPVEIENSGPAYSPFADFDEIFNQFLKMQEEMLKQLMENGEVRTYTRRVTVGPDGQPRVEEYVNGVPVSELKEKDVEPPEGDYEVVESGDKVIVTMEIPGVKKEDIQVSLKNKVKLLVEWNGKKKEISLPGPVEPVSVKLNNGVLVCTFRKAYTDKVDKLRIE</sequence>